<dbReference type="Pfam" id="PF00743">
    <property type="entry name" value="FMO-like"/>
    <property type="match status" value="2"/>
</dbReference>
<accession>A0A2T4C4R9</accession>
<evidence type="ECO:0000256" key="2">
    <source>
        <dbReference type="ARBA" id="ARBA00022630"/>
    </source>
</evidence>
<dbReference type="GO" id="GO:0050661">
    <property type="term" value="F:NADP binding"/>
    <property type="evidence" value="ECO:0007669"/>
    <property type="project" value="InterPro"/>
</dbReference>
<name>A0A2T4C4R9_TRILO</name>
<keyword evidence="5" id="KW-0560">Oxidoreductase</keyword>
<dbReference type="Gene3D" id="3.50.50.60">
    <property type="entry name" value="FAD/NAD(P)-binding domain"/>
    <property type="match status" value="2"/>
</dbReference>
<dbReference type="GO" id="GO:0050660">
    <property type="term" value="F:flavin adenine dinucleotide binding"/>
    <property type="evidence" value="ECO:0007669"/>
    <property type="project" value="InterPro"/>
</dbReference>
<comment type="similarity">
    <text evidence="1">Belongs to the FMO family.</text>
</comment>
<reference evidence="6 7" key="1">
    <citation type="submission" date="2016-07" db="EMBL/GenBank/DDBJ databases">
        <title>Multiple horizontal gene transfer events from other fungi enriched the ability of initially mycotrophic Trichoderma (Ascomycota) to feed on dead plant biomass.</title>
        <authorList>
            <consortium name="DOE Joint Genome Institute"/>
            <person name="Aerts A."/>
            <person name="Atanasova L."/>
            <person name="Chenthamara K."/>
            <person name="Zhang J."/>
            <person name="Grujic M."/>
            <person name="Henrissat B."/>
            <person name="Kuo A."/>
            <person name="Salamov A."/>
            <person name="Lipzen A."/>
            <person name="Labutti K."/>
            <person name="Barry K."/>
            <person name="Miao Y."/>
            <person name="Rahimi M.J."/>
            <person name="Shen Q."/>
            <person name="Grigoriev I.V."/>
            <person name="Kubicek C.P."/>
            <person name="Druzhinina I.S."/>
        </authorList>
    </citation>
    <scope>NUCLEOTIDE SEQUENCE [LARGE SCALE GENOMIC DNA]</scope>
    <source>
        <strain evidence="6 7">ATCC 18648</strain>
    </source>
</reference>
<dbReference type="STRING" id="983965.A0A2T4C4R9"/>
<keyword evidence="3" id="KW-0274">FAD</keyword>
<sequence>MPPTSPASHFLVRKIAIIGAGPSGLSAAKYLRAQNAFDSIVIYEQQREIGGIWNCSNDLLGASLVSKNENLDSSPSRISGEPSILPSPLYHQLYANIPLPLMQFSDQPFPPGTVLFPPIHVVRDYLLKYAEDVRDLIQFGVQVGKVTPLSEGEETTWALEATSMHDNRVIKDTYDAVVVATGHYSQPFIPDLENLREFREAYPSIVSHSCDYRSPMPFRDKKTIVVGNGPSGIDIAFQINRLSPGKTILSVRTPTPPPRLAYVGCTEVPEIGEFLVNERGIRFEDGRVEKDIDTVIFCTGYRYDYPFLPDLRPKLVTTGHGVHGLYKHIFCIDHPTLAFSALNMKTAPWPLSEAQAAVFAAVWSNSIQLPSTEEMRSWAKALYEDQGERLQLFRNPSADGLYINGLYEWVKKSAHRGKEPPFWNDVTYWYKATFHQVRLKYELDGCKATELEELGFRYESNWREKQTPSVR</sequence>
<keyword evidence="2" id="KW-0285">Flavoprotein</keyword>
<dbReference type="InterPro" id="IPR020946">
    <property type="entry name" value="Flavin_mOase-like"/>
</dbReference>
<evidence type="ECO:0000313" key="7">
    <source>
        <dbReference type="Proteomes" id="UP000240760"/>
    </source>
</evidence>
<keyword evidence="4" id="KW-0521">NADP</keyword>
<protein>
    <submittedName>
        <fullName evidence="6">FAD/NAD(P)-binding domain-containing protein</fullName>
    </submittedName>
</protein>
<dbReference type="Pfam" id="PF13450">
    <property type="entry name" value="NAD_binding_8"/>
    <property type="match status" value="1"/>
</dbReference>
<dbReference type="PANTHER" id="PTHR23023">
    <property type="entry name" value="DIMETHYLANILINE MONOOXYGENASE"/>
    <property type="match status" value="1"/>
</dbReference>
<evidence type="ECO:0000256" key="5">
    <source>
        <dbReference type="ARBA" id="ARBA00023002"/>
    </source>
</evidence>
<dbReference type="InterPro" id="IPR036188">
    <property type="entry name" value="FAD/NAD-bd_sf"/>
</dbReference>
<evidence type="ECO:0000313" key="6">
    <source>
        <dbReference type="EMBL" id="PTB76567.1"/>
    </source>
</evidence>
<dbReference type="GO" id="GO:0004499">
    <property type="term" value="F:N,N-dimethylaniline monooxygenase activity"/>
    <property type="evidence" value="ECO:0007669"/>
    <property type="project" value="InterPro"/>
</dbReference>
<dbReference type="PRINTS" id="PR00370">
    <property type="entry name" value="FMOXYGENASE"/>
</dbReference>
<dbReference type="SUPFAM" id="SSF51905">
    <property type="entry name" value="FAD/NAD(P)-binding domain"/>
    <property type="match status" value="2"/>
</dbReference>
<proteinExistence type="inferred from homology"/>
<dbReference type="OrthoDB" id="66881at2759"/>
<dbReference type="InterPro" id="IPR000960">
    <property type="entry name" value="Flavin_mOase"/>
</dbReference>
<gene>
    <name evidence="6" type="ORF">M440DRAFT_1377810</name>
</gene>
<dbReference type="InterPro" id="IPR050346">
    <property type="entry name" value="FMO-like"/>
</dbReference>
<evidence type="ECO:0000256" key="4">
    <source>
        <dbReference type="ARBA" id="ARBA00022857"/>
    </source>
</evidence>
<evidence type="ECO:0000256" key="1">
    <source>
        <dbReference type="ARBA" id="ARBA00009183"/>
    </source>
</evidence>
<dbReference type="AlphaFoldDB" id="A0A2T4C4R9"/>
<organism evidence="6 7">
    <name type="scientific">Trichoderma longibrachiatum ATCC 18648</name>
    <dbReference type="NCBI Taxonomy" id="983965"/>
    <lineage>
        <taxon>Eukaryota</taxon>
        <taxon>Fungi</taxon>
        <taxon>Dikarya</taxon>
        <taxon>Ascomycota</taxon>
        <taxon>Pezizomycotina</taxon>
        <taxon>Sordariomycetes</taxon>
        <taxon>Hypocreomycetidae</taxon>
        <taxon>Hypocreales</taxon>
        <taxon>Hypocreaceae</taxon>
        <taxon>Trichoderma</taxon>
    </lineage>
</organism>
<dbReference type="Proteomes" id="UP000240760">
    <property type="component" value="Unassembled WGS sequence"/>
</dbReference>
<evidence type="ECO:0000256" key="3">
    <source>
        <dbReference type="ARBA" id="ARBA00022827"/>
    </source>
</evidence>
<keyword evidence="7" id="KW-1185">Reference proteome</keyword>
<dbReference type="EMBL" id="KZ679132">
    <property type="protein sequence ID" value="PTB76567.1"/>
    <property type="molecule type" value="Genomic_DNA"/>
</dbReference>